<dbReference type="Pfam" id="PF17158">
    <property type="entry name" value="MASE4"/>
    <property type="match status" value="1"/>
</dbReference>
<keyword evidence="9" id="KW-0812">Transmembrane</keyword>
<reference evidence="11 12" key="1">
    <citation type="submission" date="2017-04" db="EMBL/GenBank/DDBJ databases">
        <authorList>
            <person name="Afonso C.L."/>
            <person name="Miller P.J."/>
            <person name="Scott M.A."/>
            <person name="Spackman E."/>
            <person name="Goraichik I."/>
            <person name="Dimitrov K.M."/>
            <person name="Suarez D.L."/>
            <person name="Swayne D.E."/>
        </authorList>
    </citation>
    <scope>NUCLEOTIDE SEQUENCE [LARGE SCALE GENOMIC DNA]</scope>
    <source>
        <strain evidence="11 12">USBA 355</strain>
    </source>
</reference>
<dbReference type="SMART" id="SM00387">
    <property type="entry name" value="HATPase_c"/>
    <property type="match status" value="1"/>
</dbReference>
<keyword evidence="4" id="KW-0808">Transferase</keyword>
<dbReference type="AlphaFoldDB" id="A0A1Y6BCC2"/>
<evidence type="ECO:0000256" key="3">
    <source>
        <dbReference type="ARBA" id="ARBA00022553"/>
    </source>
</evidence>
<dbReference type="Gene3D" id="1.10.287.130">
    <property type="match status" value="1"/>
</dbReference>
<dbReference type="EMBL" id="FWZX01000003">
    <property type="protein sequence ID" value="SMF03820.1"/>
    <property type="molecule type" value="Genomic_DNA"/>
</dbReference>
<dbReference type="SUPFAM" id="SSF55874">
    <property type="entry name" value="ATPase domain of HSP90 chaperone/DNA topoisomerase II/histidine kinase"/>
    <property type="match status" value="1"/>
</dbReference>
<dbReference type="InterPro" id="IPR005467">
    <property type="entry name" value="His_kinase_dom"/>
</dbReference>
<keyword evidence="9" id="KW-1133">Transmembrane helix</keyword>
<dbReference type="InterPro" id="IPR036890">
    <property type="entry name" value="HATPase_C_sf"/>
</dbReference>
<dbReference type="InterPro" id="IPR003594">
    <property type="entry name" value="HATPase_dom"/>
</dbReference>
<evidence type="ECO:0000256" key="2">
    <source>
        <dbReference type="ARBA" id="ARBA00012438"/>
    </source>
</evidence>
<organism evidence="11 12">
    <name type="scientific">Tistlia consotensis USBA 355</name>
    <dbReference type="NCBI Taxonomy" id="560819"/>
    <lineage>
        <taxon>Bacteria</taxon>
        <taxon>Pseudomonadati</taxon>
        <taxon>Pseudomonadota</taxon>
        <taxon>Alphaproteobacteria</taxon>
        <taxon>Rhodospirillales</taxon>
        <taxon>Rhodovibrionaceae</taxon>
        <taxon>Tistlia</taxon>
    </lineage>
</organism>
<evidence type="ECO:0000256" key="7">
    <source>
        <dbReference type="ARBA" id="ARBA00022840"/>
    </source>
</evidence>
<evidence type="ECO:0000256" key="6">
    <source>
        <dbReference type="ARBA" id="ARBA00022777"/>
    </source>
</evidence>
<feature type="transmembrane region" description="Helical" evidence="9">
    <location>
        <begin position="158"/>
        <end position="181"/>
    </location>
</feature>
<dbReference type="SUPFAM" id="SSF47384">
    <property type="entry name" value="Homodimeric domain of signal transducing histidine kinase"/>
    <property type="match status" value="1"/>
</dbReference>
<feature type="transmembrane region" description="Helical" evidence="9">
    <location>
        <begin position="86"/>
        <end position="106"/>
    </location>
</feature>
<feature type="transmembrane region" description="Helical" evidence="9">
    <location>
        <begin position="229"/>
        <end position="251"/>
    </location>
</feature>
<dbReference type="Gene3D" id="3.30.565.10">
    <property type="entry name" value="Histidine kinase-like ATPase, C-terminal domain"/>
    <property type="match status" value="1"/>
</dbReference>
<dbReference type="InterPro" id="IPR004358">
    <property type="entry name" value="Sig_transdc_His_kin-like_C"/>
</dbReference>
<evidence type="ECO:0000256" key="8">
    <source>
        <dbReference type="ARBA" id="ARBA00023012"/>
    </source>
</evidence>
<keyword evidence="5" id="KW-0547">Nucleotide-binding</keyword>
<feature type="domain" description="Histidine kinase" evidence="10">
    <location>
        <begin position="312"/>
        <end position="527"/>
    </location>
</feature>
<accession>A0A1Y6BCC2</accession>
<dbReference type="GO" id="GO:0000155">
    <property type="term" value="F:phosphorelay sensor kinase activity"/>
    <property type="evidence" value="ECO:0007669"/>
    <property type="project" value="InterPro"/>
</dbReference>
<dbReference type="EC" id="2.7.13.3" evidence="2"/>
<evidence type="ECO:0000256" key="4">
    <source>
        <dbReference type="ARBA" id="ARBA00022679"/>
    </source>
</evidence>
<proteinExistence type="predicted"/>
<dbReference type="SMART" id="SM00388">
    <property type="entry name" value="HisKA"/>
    <property type="match status" value="1"/>
</dbReference>
<feature type="transmembrane region" description="Helical" evidence="9">
    <location>
        <begin position="201"/>
        <end position="222"/>
    </location>
</feature>
<keyword evidence="6 11" id="KW-0418">Kinase</keyword>
<keyword evidence="3" id="KW-0597">Phosphoprotein</keyword>
<dbReference type="PANTHER" id="PTHR43065">
    <property type="entry name" value="SENSOR HISTIDINE KINASE"/>
    <property type="match status" value="1"/>
</dbReference>
<dbReference type="InterPro" id="IPR003661">
    <property type="entry name" value="HisK_dim/P_dom"/>
</dbReference>
<keyword evidence="7" id="KW-0067">ATP-binding</keyword>
<feature type="transmembrane region" description="Helical" evidence="9">
    <location>
        <begin position="28"/>
        <end position="49"/>
    </location>
</feature>
<feature type="transmembrane region" description="Helical" evidence="9">
    <location>
        <begin position="55"/>
        <end position="79"/>
    </location>
</feature>
<evidence type="ECO:0000256" key="5">
    <source>
        <dbReference type="ARBA" id="ARBA00022741"/>
    </source>
</evidence>
<dbReference type="InterPro" id="IPR036097">
    <property type="entry name" value="HisK_dim/P_sf"/>
</dbReference>
<comment type="catalytic activity">
    <reaction evidence="1">
        <text>ATP + protein L-histidine = ADP + protein N-phospho-L-histidine.</text>
        <dbReference type="EC" id="2.7.13.3"/>
    </reaction>
</comment>
<dbReference type="InterPro" id="IPR033424">
    <property type="entry name" value="MASE4"/>
</dbReference>
<gene>
    <name evidence="11" type="ORF">SAMN05428998_103164</name>
</gene>
<feature type="transmembrane region" description="Helical" evidence="9">
    <location>
        <begin position="126"/>
        <end position="146"/>
    </location>
</feature>
<keyword evidence="9" id="KW-0472">Membrane</keyword>
<evidence type="ECO:0000259" key="10">
    <source>
        <dbReference type="PROSITE" id="PS50109"/>
    </source>
</evidence>
<dbReference type="GO" id="GO:0005524">
    <property type="term" value="F:ATP binding"/>
    <property type="evidence" value="ECO:0007669"/>
    <property type="project" value="UniProtKB-KW"/>
</dbReference>
<protein>
    <recommendedName>
        <fullName evidence="2">histidine kinase</fullName>
        <ecNumber evidence="2">2.7.13.3</ecNumber>
    </recommendedName>
</protein>
<sequence length="535" mass="56751">MQTTLEEPVDRLFLPSSSPVDRGQRRRAFALLLLLVGALAATAPYATIALTGTGILLPAYATAVLVTDLMTAILLVGVFTVERSPAVLLLASGYLFAGLTVVPWALTFPGAFAPDGLLGGGLQSTAAIAAVRRLGFPLCILGYALMARPGSARGTWRGPVPSAVAASIAAVFLLAVAVSWLALAEQGLLPALMTSRSQASALWDLVPGAAVLLCLAGLILLWRRGRCVLDLWLMVVLCSLLIEILLLAGLSGGRFSLGWWAGRLYGLIAASVVLLVLLSETTILQGRLARSIAAERRGREARLSTLEALSASIAHEVNQPLSSMVTNADAAVRWLDRSPPDLAEVRAALSRIAEDGHRAGRIVESTRATLRRGRRERQPLEVNALLGHVAARWRDDLELDRVSLRLRLAETLPPVAGDPVQLEQVLCNLVGNALEALRGVDDRVRSVEIASAPEGERAVLISVSDNGPGFGPADGERIFEPFFTTKPDGLGMGLMFCRSVIEAHGGRLWAEPGAPGARFRFTLPAESGPVAEAGR</sequence>
<name>A0A1Y6BCC2_9PROT</name>
<evidence type="ECO:0000313" key="11">
    <source>
        <dbReference type="EMBL" id="SMF03820.1"/>
    </source>
</evidence>
<dbReference type="STRING" id="560819.SAMN05428998_103164"/>
<dbReference type="CDD" id="cd00082">
    <property type="entry name" value="HisKA"/>
    <property type="match status" value="1"/>
</dbReference>
<dbReference type="Pfam" id="PF02518">
    <property type="entry name" value="HATPase_c"/>
    <property type="match status" value="1"/>
</dbReference>
<dbReference type="PRINTS" id="PR00344">
    <property type="entry name" value="BCTRLSENSOR"/>
</dbReference>
<dbReference type="RefSeq" id="WP_235017048.1">
    <property type="nucleotide sequence ID" value="NZ_FWZX01000003.1"/>
</dbReference>
<dbReference type="PROSITE" id="PS50109">
    <property type="entry name" value="HIS_KIN"/>
    <property type="match status" value="1"/>
</dbReference>
<dbReference type="Pfam" id="PF00512">
    <property type="entry name" value="HisKA"/>
    <property type="match status" value="1"/>
</dbReference>
<keyword evidence="12" id="KW-1185">Reference proteome</keyword>
<evidence type="ECO:0000256" key="9">
    <source>
        <dbReference type="SAM" id="Phobius"/>
    </source>
</evidence>
<evidence type="ECO:0000256" key="1">
    <source>
        <dbReference type="ARBA" id="ARBA00000085"/>
    </source>
</evidence>
<keyword evidence="8" id="KW-0902">Two-component regulatory system</keyword>
<evidence type="ECO:0000313" key="12">
    <source>
        <dbReference type="Proteomes" id="UP000192917"/>
    </source>
</evidence>
<dbReference type="PANTHER" id="PTHR43065:SF10">
    <property type="entry name" value="PEROXIDE STRESS-ACTIVATED HISTIDINE KINASE MAK3"/>
    <property type="match status" value="1"/>
</dbReference>
<feature type="transmembrane region" description="Helical" evidence="9">
    <location>
        <begin position="257"/>
        <end position="278"/>
    </location>
</feature>
<dbReference type="Proteomes" id="UP000192917">
    <property type="component" value="Unassembled WGS sequence"/>
</dbReference>